<dbReference type="Gene3D" id="1.10.640.10">
    <property type="entry name" value="Haem peroxidase domain superfamily, animal type"/>
    <property type="match status" value="1"/>
</dbReference>
<dbReference type="InterPro" id="IPR037120">
    <property type="entry name" value="Haem_peroxidase_sf_animal"/>
</dbReference>
<dbReference type="OrthoDB" id="823504at2759"/>
<dbReference type="InterPro" id="IPR019791">
    <property type="entry name" value="Haem_peroxidase_animal"/>
</dbReference>
<evidence type="ECO:0000256" key="2">
    <source>
        <dbReference type="ARBA" id="ARBA00022525"/>
    </source>
</evidence>
<keyword evidence="2" id="KW-0964">Secreted</keyword>
<evidence type="ECO:0000256" key="1">
    <source>
        <dbReference type="ARBA" id="ARBA00004613"/>
    </source>
</evidence>
<comment type="caution">
    <text evidence="6">The sequence shown here is derived from an EMBL/GenBank/DDBJ whole genome shotgun (WGS) entry which is preliminary data.</text>
</comment>
<feature type="chain" id="PRO_5032649229" description="Peroxidase" evidence="5">
    <location>
        <begin position="23"/>
        <end position="598"/>
    </location>
</feature>
<comment type="subcellular location">
    <subcellularLocation>
        <location evidence="1">Secreted</location>
    </subcellularLocation>
</comment>
<evidence type="ECO:0000256" key="3">
    <source>
        <dbReference type="ARBA" id="ARBA00023180"/>
    </source>
</evidence>
<dbReference type="Pfam" id="PF03098">
    <property type="entry name" value="An_peroxidase"/>
    <property type="match status" value="2"/>
</dbReference>
<dbReference type="Proteomes" id="UP000596742">
    <property type="component" value="Unassembled WGS sequence"/>
</dbReference>
<reference evidence="6" key="1">
    <citation type="submission" date="2018-11" db="EMBL/GenBank/DDBJ databases">
        <authorList>
            <person name="Alioto T."/>
            <person name="Alioto T."/>
        </authorList>
    </citation>
    <scope>NUCLEOTIDE SEQUENCE</scope>
</reference>
<evidence type="ECO:0000313" key="7">
    <source>
        <dbReference type="Proteomes" id="UP000596742"/>
    </source>
</evidence>
<dbReference type="InterPro" id="IPR010255">
    <property type="entry name" value="Haem_peroxidase_sf"/>
</dbReference>
<dbReference type="PROSITE" id="PS50292">
    <property type="entry name" value="PEROXIDASE_3"/>
    <property type="match status" value="1"/>
</dbReference>
<feature type="binding site" description="axial binding residue" evidence="4">
    <location>
        <position position="393"/>
    </location>
    <ligand>
        <name>heme b</name>
        <dbReference type="ChEBI" id="CHEBI:60344"/>
    </ligand>
    <ligandPart>
        <name>Fe</name>
        <dbReference type="ChEBI" id="CHEBI:18248"/>
    </ligandPart>
</feature>
<dbReference type="GO" id="GO:0020037">
    <property type="term" value="F:heme binding"/>
    <property type="evidence" value="ECO:0007669"/>
    <property type="project" value="InterPro"/>
</dbReference>
<name>A0A8B6D4K0_MYTGA</name>
<organism evidence="6 7">
    <name type="scientific">Mytilus galloprovincialis</name>
    <name type="common">Mediterranean mussel</name>
    <dbReference type="NCBI Taxonomy" id="29158"/>
    <lineage>
        <taxon>Eukaryota</taxon>
        <taxon>Metazoa</taxon>
        <taxon>Spiralia</taxon>
        <taxon>Lophotrochozoa</taxon>
        <taxon>Mollusca</taxon>
        <taxon>Bivalvia</taxon>
        <taxon>Autobranchia</taxon>
        <taxon>Pteriomorphia</taxon>
        <taxon>Mytilida</taxon>
        <taxon>Mytiloidea</taxon>
        <taxon>Mytilidae</taxon>
        <taxon>Mytilinae</taxon>
        <taxon>Mytilus</taxon>
    </lineage>
</organism>
<gene>
    <name evidence="6" type="ORF">MGAL_10B002609</name>
</gene>
<evidence type="ECO:0000313" key="6">
    <source>
        <dbReference type="EMBL" id="VDI14487.1"/>
    </source>
</evidence>
<dbReference type="SUPFAM" id="SSF48113">
    <property type="entry name" value="Heme-dependent peroxidases"/>
    <property type="match status" value="1"/>
</dbReference>
<dbReference type="PANTHER" id="PTHR11475">
    <property type="entry name" value="OXIDASE/PEROXIDASE"/>
    <property type="match status" value="1"/>
</dbReference>
<evidence type="ECO:0000256" key="4">
    <source>
        <dbReference type="PIRSR" id="PIRSR619791-2"/>
    </source>
</evidence>
<feature type="signal peptide" evidence="5">
    <location>
        <begin position="1"/>
        <end position="22"/>
    </location>
</feature>
<evidence type="ECO:0000256" key="5">
    <source>
        <dbReference type="SAM" id="SignalP"/>
    </source>
</evidence>
<dbReference type="PANTHER" id="PTHR11475:SF4">
    <property type="entry name" value="CHORION PEROXIDASE"/>
    <property type="match status" value="1"/>
</dbReference>
<sequence>MVESVKCLSVLFLLLLCHHGNNQSIVNTLVNEAVTSAANNIPDTTNQRVPQIGRRGPQPAKSSIDLLNLFSSSQNQQQLRRSSRVVLITEKAVSSVDQRLRTMRAPAVQPTAIYDLVEKAVESFCDQREQISCDKDAPYRTIDGTCNNLQNKLTGAAFTPQSRFLEPTYGDQPDGASISCCNGNEPVKRDECFSFSTPKDEFKFTCMHFVRSLPASSPGCSPGPRNQMNVITSYLDLSSVYGSSKERLDQLRKHENGELAVGDNDLLPNTPPGAPEECKRKCFIAGDKRHSEVPLLAMFHIIFVREHNRIAKELSDLNTEWKDEKLFQETRKILTGVYQHIVFNEFVTALVGPKYANIISLTSSSKGYQTFYSPYLDGSSRNEFGATAFRYGHSQVGNHVGASGDDFKELRRSLMQNESFDVKTIRDPENKFGVKRMGRWMSATLGDKTDRFISDQMRNHLFEVQPGEAFDLGALNTQRGRDHGIAGYNEYREYCGLYRAKHFGNAYGGLVDHDKSTARALSEVYSHPDDIDLFVGGISEKPASGESILGPTFRCLIALQFLNYKHGDRFFYENNFPATGFTLENLRAKEYAVTNCQG</sequence>
<dbReference type="GO" id="GO:0006979">
    <property type="term" value="P:response to oxidative stress"/>
    <property type="evidence" value="ECO:0007669"/>
    <property type="project" value="InterPro"/>
</dbReference>
<dbReference type="CDD" id="cd09823">
    <property type="entry name" value="peroxinectin_like"/>
    <property type="match status" value="1"/>
</dbReference>
<accession>A0A8B6D4K0</accession>
<dbReference type="GO" id="GO:0005576">
    <property type="term" value="C:extracellular region"/>
    <property type="evidence" value="ECO:0007669"/>
    <property type="project" value="UniProtKB-SubCell"/>
</dbReference>
<keyword evidence="5" id="KW-0732">Signal</keyword>
<keyword evidence="4" id="KW-0479">Metal-binding</keyword>
<dbReference type="EMBL" id="UYJE01002873">
    <property type="protein sequence ID" value="VDI14487.1"/>
    <property type="molecule type" value="Genomic_DNA"/>
</dbReference>
<dbReference type="GO" id="GO:0046872">
    <property type="term" value="F:metal ion binding"/>
    <property type="evidence" value="ECO:0007669"/>
    <property type="project" value="UniProtKB-KW"/>
</dbReference>
<keyword evidence="4" id="KW-0408">Iron</keyword>
<proteinExistence type="predicted"/>
<keyword evidence="7" id="KW-1185">Reference proteome</keyword>
<keyword evidence="4" id="KW-0349">Heme</keyword>
<protein>
    <recommendedName>
        <fullName evidence="8">Peroxidase</fullName>
    </recommendedName>
</protein>
<dbReference type="PRINTS" id="PR00457">
    <property type="entry name" value="ANPEROXIDASE"/>
</dbReference>
<dbReference type="AlphaFoldDB" id="A0A8B6D4K0"/>
<evidence type="ECO:0008006" key="8">
    <source>
        <dbReference type="Google" id="ProtNLM"/>
    </source>
</evidence>
<keyword evidence="3" id="KW-0325">Glycoprotein</keyword>
<dbReference type="GO" id="GO:0004601">
    <property type="term" value="F:peroxidase activity"/>
    <property type="evidence" value="ECO:0007669"/>
    <property type="project" value="InterPro"/>
</dbReference>